<dbReference type="HOGENOM" id="CLU_164169_0_0_1"/>
<dbReference type="OrthoDB" id="5193244at2759"/>
<keyword evidence="5 6" id="KW-0472">Membrane</keyword>
<feature type="transmembrane region" description="Helical" evidence="6">
    <location>
        <begin position="69"/>
        <end position="90"/>
    </location>
</feature>
<keyword evidence="7" id="KW-0732">Signal</keyword>
<feature type="signal peptide" evidence="7">
    <location>
        <begin position="1"/>
        <end position="20"/>
    </location>
</feature>
<evidence type="ECO:0000256" key="4">
    <source>
        <dbReference type="ARBA" id="ARBA00022989"/>
    </source>
</evidence>
<evidence type="ECO:0000256" key="2">
    <source>
        <dbReference type="ARBA" id="ARBA00022475"/>
    </source>
</evidence>
<dbReference type="RefSeq" id="XP_007838791.1">
    <property type="nucleotide sequence ID" value="XM_007840600.1"/>
</dbReference>
<feature type="domain" description="Cardiolipin synthase N-terminal" evidence="8">
    <location>
        <begin position="50"/>
        <end position="91"/>
    </location>
</feature>
<gene>
    <name evidence="9" type="ORF">PFICI_12019</name>
</gene>
<sequence length="105" mass="11570">MYQNALAIFFQLCLATFAFAAPLAGEVSATTTDAWQYGTGGGIIGFVVLVLDIIVFIEVLQSNRPPSHKLLWCLVVFIFPVVGMIIYWLFSNRQAHKAGSYEPLA</sequence>
<keyword evidence="10" id="KW-1185">Reference proteome</keyword>
<keyword evidence="2" id="KW-1003">Cell membrane</keyword>
<reference evidence="10" key="1">
    <citation type="journal article" date="2015" name="BMC Genomics">
        <title>Genomic and transcriptomic analysis of the endophytic fungus Pestalotiopsis fici reveals its lifestyle and high potential for synthesis of natural products.</title>
        <authorList>
            <person name="Wang X."/>
            <person name="Zhang X."/>
            <person name="Liu L."/>
            <person name="Xiang M."/>
            <person name="Wang W."/>
            <person name="Sun X."/>
            <person name="Che Y."/>
            <person name="Guo L."/>
            <person name="Liu G."/>
            <person name="Guo L."/>
            <person name="Wang C."/>
            <person name="Yin W.B."/>
            <person name="Stadler M."/>
            <person name="Zhang X."/>
            <person name="Liu X."/>
        </authorList>
    </citation>
    <scope>NUCLEOTIDE SEQUENCE [LARGE SCALE GENOMIC DNA]</scope>
    <source>
        <strain evidence="10">W106-1 / CGMCC3.15140</strain>
    </source>
</reference>
<keyword evidence="3 6" id="KW-0812">Transmembrane</keyword>
<comment type="subcellular location">
    <subcellularLocation>
        <location evidence="1">Cell membrane</location>
        <topology evidence="1">Multi-pass membrane protein</topology>
    </subcellularLocation>
</comment>
<dbReference type="InParanoid" id="W3WTZ2"/>
<evidence type="ECO:0000313" key="10">
    <source>
        <dbReference type="Proteomes" id="UP000030651"/>
    </source>
</evidence>
<keyword evidence="4 6" id="KW-1133">Transmembrane helix</keyword>
<evidence type="ECO:0000259" key="8">
    <source>
        <dbReference type="Pfam" id="PF13396"/>
    </source>
</evidence>
<dbReference type="GeneID" id="19277032"/>
<accession>W3WTZ2</accession>
<evidence type="ECO:0000256" key="1">
    <source>
        <dbReference type="ARBA" id="ARBA00004651"/>
    </source>
</evidence>
<feature type="transmembrane region" description="Helical" evidence="6">
    <location>
        <begin position="36"/>
        <end position="57"/>
    </location>
</feature>
<evidence type="ECO:0000256" key="7">
    <source>
        <dbReference type="SAM" id="SignalP"/>
    </source>
</evidence>
<dbReference type="eggNOG" id="ENOG502SCKV">
    <property type="taxonomic scope" value="Eukaryota"/>
</dbReference>
<dbReference type="GO" id="GO:0005886">
    <property type="term" value="C:plasma membrane"/>
    <property type="evidence" value="ECO:0007669"/>
    <property type="project" value="UniProtKB-SubCell"/>
</dbReference>
<dbReference type="OMA" id="PSHKLLW"/>
<organism evidence="9 10">
    <name type="scientific">Pestalotiopsis fici (strain W106-1 / CGMCC3.15140)</name>
    <dbReference type="NCBI Taxonomy" id="1229662"/>
    <lineage>
        <taxon>Eukaryota</taxon>
        <taxon>Fungi</taxon>
        <taxon>Dikarya</taxon>
        <taxon>Ascomycota</taxon>
        <taxon>Pezizomycotina</taxon>
        <taxon>Sordariomycetes</taxon>
        <taxon>Xylariomycetidae</taxon>
        <taxon>Amphisphaeriales</taxon>
        <taxon>Sporocadaceae</taxon>
        <taxon>Pestalotiopsis</taxon>
    </lineage>
</organism>
<evidence type="ECO:0000313" key="9">
    <source>
        <dbReference type="EMBL" id="ETS76632.1"/>
    </source>
</evidence>
<dbReference type="Proteomes" id="UP000030651">
    <property type="component" value="Unassembled WGS sequence"/>
</dbReference>
<dbReference type="EMBL" id="KI912117">
    <property type="protein sequence ID" value="ETS76632.1"/>
    <property type="molecule type" value="Genomic_DNA"/>
</dbReference>
<name>W3WTZ2_PESFW</name>
<dbReference type="KEGG" id="pfy:PFICI_12019"/>
<feature type="chain" id="PRO_5004835065" description="Cardiolipin synthase N-terminal domain-containing protein" evidence="7">
    <location>
        <begin position="21"/>
        <end position="105"/>
    </location>
</feature>
<proteinExistence type="predicted"/>
<evidence type="ECO:0000256" key="3">
    <source>
        <dbReference type="ARBA" id="ARBA00022692"/>
    </source>
</evidence>
<dbReference type="InterPro" id="IPR027379">
    <property type="entry name" value="CLS_N"/>
</dbReference>
<protein>
    <recommendedName>
        <fullName evidence="8">Cardiolipin synthase N-terminal domain-containing protein</fullName>
    </recommendedName>
</protein>
<evidence type="ECO:0000256" key="5">
    <source>
        <dbReference type="ARBA" id="ARBA00023136"/>
    </source>
</evidence>
<dbReference type="AlphaFoldDB" id="W3WTZ2"/>
<evidence type="ECO:0000256" key="6">
    <source>
        <dbReference type="SAM" id="Phobius"/>
    </source>
</evidence>
<dbReference type="Pfam" id="PF13396">
    <property type="entry name" value="PLDc_N"/>
    <property type="match status" value="1"/>
</dbReference>